<keyword evidence="3" id="KW-1185">Reference proteome</keyword>
<feature type="non-terminal residue" evidence="2">
    <location>
        <position position="1"/>
    </location>
</feature>
<feature type="compositionally biased region" description="Acidic residues" evidence="1">
    <location>
        <begin position="24"/>
        <end position="40"/>
    </location>
</feature>
<evidence type="ECO:0000256" key="1">
    <source>
        <dbReference type="SAM" id="MobiDB-lite"/>
    </source>
</evidence>
<dbReference type="Proteomes" id="UP001328107">
    <property type="component" value="Unassembled WGS sequence"/>
</dbReference>
<accession>A0AAN5CMK7</accession>
<protein>
    <submittedName>
        <fullName evidence="2">Uncharacterized protein</fullName>
    </submittedName>
</protein>
<feature type="non-terminal residue" evidence="2">
    <location>
        <position position="70"/>
    </location>
</feature>
<evidence type="ECO:0000313" key="3">
    <source>
        <dbReference type="Proteomes" id="UP001328107"/>
    </source>
</evidence>
<sequence length="70" mass="7693">IHVIHSNFIHYFAANIRSGSEEDVVDSLDAEADEDSESDDGEHLLPLEVTEGVSLRSHPGEFIDNDDVAD</sequence>
<comment type="caution">
    <text evidence="2">The sequence shown here is derived from an EMBL/GenBank/DDBJ whole genome shotgun (WGS) entry which is preliminary data.</text>
</comment>
<dbReference type="EMBL" id="BTRK01000004">
    <property type="protein sequence ID" value="GMR47153.1"/>
    <property type="molecule type" value="Genomic_DNA"/>
</dbReference>
<feature type="region of interest" description="Disordered" evidence="1">
    <location>
        <begin position="24"/>
        <end position="43"/>
    </location>
</feature>
<gene>
    <name evidence="2" type="ORF">PMAYCL1PPCAC_17348</name>
</gene>
<evidence type="ECO:0000313" key="2">
    <source>
        <dbReference type="EMBL" id="GMR47153.1"/>
    </source>
</evidence>
<organism evidence="2 3">
    <name type="scientific">Pristionchus mayeri</name>
    <dbReference type="NCBI Taxonomy" id="1317129"/>
    <lineage>
        <taxon>Eukaryota</taxon>
        <taxon>Metazoa</taxon>
        <taxon>Ecdysozoa</taxon>
        <taxon>Nematoda</taxon>
        <taxon>Chromadorea</taxon>
        <taxon>Rhabditida</taxon>
        <taxon>Rhabditina</taxon>
        <taxon>Diplogasteromorpha</taxon>
        <taxon>Diplogasteroidea</taxon>
        <taxon>Neodiplogasteridae</taxon>
        <taxon>Pristionchus</taxon>
    </lineage>
</organism>
<proteinExistence type="predicted"/>
<reference evidence="3" key="1">
    <citation type="submission" date="2022-10" db="EMBL/GenBank/DDBJ databases">
        <title>Genome assembly of Pristionchus species.</title>
        <authorList>
            <person name="Yoshida K."/>
            <person name="Sommer R.J."/>
        </authorList>
    </citation>
    <scope>NUCLEOTIDE SEQUENCE [LARGE SCALE GENOMIC DNA]</scope>
    <source>
        <strain evidence="3">RS5460</strain>
    </source>
</reference>
<dbReference type="AlphaFoldDB" id="A0AAN5CMK7"/>
<name>A0AAN5CMK7_9BILA</name>